<feature type="transmembrane region" description="Helical" evidence="1">
    <location>
        <begin position="103"/>
        <end position="120"/>
    </location>
</feature>
<feature type="transmembrane region" description="Helical" evidence="1">
    <location>
        <begin position="224"/>
        <end position="244"/>
    </location>
</feature>
<gene>
    <name evidence="3" type="ORF">JQN84_19715</name>
</gene>
<accession>A0ABS2JEF0</accession>
<evidence type="ECO:0000313" key="3">
    <source>
        <dbReference type="EMBL" id="MBM7084744.1"/>
    </source>
</evidence>
<dbReference type="EMBL" id="JAFEUO010000005">
    <property type="protein sequence ID" value="MBM7084744.1"/>
    <property type="molecule type" value="Genomic_DNA"/>
</dbReference>
<keyword evidence="1" id="KW-0472">Membrane</keyword>
<feature type="signal peptide" evidence="2">
    <location>
        <begin position="1"/>
        <end position="16"/>
    </location>
</feature>
<comment type="caution">
    <text evidence="3">The sequence shown here is derived from an EMBL/GenBank/DDBJ whole genome shotgun (WGS) entry which is preliminary data.</text>
</comment>
<feature type="transmembrane region" description="Helical" evidence="1">
    <location>
        <begin position="256"/>
        <end position="274"/>
    </location>
</feature>
<dbReference type="RefSeq" id="WP_204959851.1">
    <property type="nucleotide sequence ID" value="NZ_JAFEUO010000005.1"/>
</dbReference>
<keyword evidence="2" id="KW-0732">Signal</keyword>
<protein>
    <submittedName>
        <fullName evidence="3">DMT family transporter</fullName>
    </submittedName>
</protein>
<proteinExistence type="predicted"/>
<feature type="transmembrane region" description="Helical" evidence="1">
    <location>
        <begin position="74"/>
        <end position="91"/>
    </location>
</feature>
<keyword evidence="4" id="KW-1185">Reference proteome</keyword>
<keyword evidence="1" id="KW-1133">Transmembrane helix</keyword>
<feature type="transmembrane region" description="Helical" evidence="1">
    <location>
        <begin position="164"/>
        <end position="187"/>
    </location>
</feature>
<feature type="transmembrane region" description="Helical" evidence="1">
    <location>
        <begin position="132"/>
        <end position="152"/>
    </location>
</feature>
<dbReference type="NCBIfam" id="NF038012">
    <property type="entry name" value="DMT_1"/>
    <property type="match status" value="1"/>
</dbReference>
<dbReference type="PANTHER" id="PTHR40761">
    <property type="entry name" value="CONSERVED INTEGRAL MEMBRANE ALANINE VALINE AND LEUCINE RICH PROTEIN-RELATED"/>
    <property type="match status" value="1"/>
</dbReference>
<organism evidence="3 4">
    <name type="scientific">Micromonospora humidisoli</name>
    <dbReference type="NCBI Taxonomy" id="2807622"/>
    <lineage>
        <taxon>Bacteria</taxon>
        <taxon>Bacillati</taxon>
        <taxon>Actinomycetota</taxon>
        <taxon>Actinomycetes</taxon>
        <taxon>Micromonosporales</taxon>
        <taxon>Micromonosporaceae</taxon>
        <taxon>Micromonospora</taxon>
    </lineage>
</organism>
<feature type="chain" id="PRO_5045716734" evidence="2">
    <location>
        <begin position="17"/>
        <end position="292"/>
    </location>
</feature>
<evidence type="ECO:0000313" key="4">
    <source>
        <dbReference type="Proteomes" id="UP000809587"/>
    </source>
</evidence>
<sequence length="292" mass="30500">MTLAVLAALVAAFAFALSTTLHQRAAKQQQRRRALDLRLLSRLLRTRLWQLGWVPDVVGVCAHAVALRYGPLTLVQPLLASGLFMAILIEAGWNRRPVHRRDLTATLVGTTGLVTFLAAADPRAGVTEPGASAWWWVAAGTVATVAGCLSAARRAGDAARGTLLGIAAGILYGVSAALLKAVAARWHGDPLALALDPRSWALVVVALLGVQVNQAAFQHGRLAAPLVALALTEPVTGVLVGATAFRETLSLTGVRLPLVVGATAALVVGVRLGASRTAPDPAPARRPRPARR</sequence>
<name>A0ABS2JEF0_9ACTN</name>
<reference evidence="3 4" key="1">
    <citation type="submission" date="2021-02" db="EMBL/GenBank/DDBJ databases">
        <authorList>
            <person name="Lee D.-H."/>
        </authorList>
    </citation>
    <scope>NUCLEOTIDE SEQUENCE [LARGE SCALE GENOMIC DNA]</scope>
    <source>
        <strain evidence="3 4">MMS20-R2-29</strain>
    </source>
</reference>
<dbReference type="Proteomes" id="UP000809587">
    <property type="component" value="Unassembled WGS sequence"/>
</dbReference>
<dbReference type="PANTHER" id="PTHR40761:SF1">
    <property type="entry name" value="CONSERVED INTEGRAL MEMBRANE ALANINE VALINE AND LEUCINE RICH PROTEIN-RELATED"/>
    <property type="match status" value="1"/>
</dbReference>
<keyword evidence="1" id="KW-0812">Transmembrane</keyword>
<evidence type="ECO:0000256" key="1">
    <source>
        <dbReference type="SAM" id="Phobius"/>
    </source>
</evidence>
<feature type="transmembrane region" description="Helical" evidence="1">
    <location>
        <begin position="199"/>
        <end position="217"/>
    </location>
</feature>
<evidence type="ECO:0000256" key="2">
    <source>
        <dbReference type="SAM" id="SignalP"/>
    </source>
</evidence>